<gene>
    <name evidence="2" type="ORF">Tci_162725</name>
</gene>
<proteinExistence type="predicted"/>
<dbReference type="EMBL" id="BKCJ010038294">
    <property type="protein sequence ID" value="GEV90748.1"/>
    <property type="molecule type" value="Genomic_DNA"/>
</dbReference>
<sequence>MCINCTYGDGKPVTCCVCEGSLRKAENSFTYDPNAYFFNVTSSNFNHLPQPQYETYLCELCGNDSHYGYDCQPQFRFIYEQEPSYNQNYYDNYYSHNSSSSLCCNNCGGSHEYLESSSNTIAASNLNQEKEGPPQDSDIRQLISEECCIKDCREQKKNMEDTMLELIEVVKNVAEQSTERRTLHAITSVLSNEEPEYSLSMGYDHLSTTSETESDEVTKSSVKNLLPIPSEYEDTSEDKRECDVPVCKDSSTFYVCKEHSDILSHSNDDDISSDGDAFEGVEYVEASPLDSELVSLEGENVVCQEDEEFDLEDILQIQDVILREKLLSINRLIADIESLNDNPILDRVLNSSTSIPIFEESVNSFSNNSLLEFKTFSDHTDDTRSGSTTAHANNSLPEYDLFCFEIEPDQERLTSGIGNIDYDSERDIYFLEKLLVDNSIPIPESESSDFDHQDGPLFLCPPPEPPDVEFFFDLEHNSGEVIAAGTNNIDELNEDECFDPGGEINVFANVEDDDFFSFIFVIRIFLSYLIYPEDSPLLLSAGNKTLFLTLTSPFRAGGISLG</sequence>
<dbReference type="AlphaFoldDB" id="A0A699GR33"/>
<organism evidence="2">
    <name type="scientific">Tanacetum cinerariifolium</name>
    <name type="common">Dalmatian daisy</name>
    <name type="synonym">Chrysanthemum cinerariifolium</name>
    <dbReference type="NCBI Taxonomy" id="118510"/>
    <lineage>
        <taxon>Eukaryota</taxon>
        <taxon>Viridiplantae</taxon>
        <taxon>Streptophyta</taxon>
        <taxon>Embryophyta</taxon>
        <taxon>Tracheophyta</taxon>
        <taxon>Spermatophyta</taxon>
        <taxon>Magnoliopsida</taxon>
        <taxon>eudicotyledons</taxon>
        <taxon>Gunneridae</taxon>
        <taxon>Pentapetalae</taxon>
        <taxon>asterids</taxon>
        <taxon>campanulids</taxon>
        <taxon>Asterales</taxon>
        <taxon>Asteraceae</taxon>
        <taxon>Asteroideae</taxon>
        <taxon>Anthemideae</taxon>
        <taxon>Anthemidinae</taxon>
        <taxon>Tanacetum</taxon>
    </lineage>
</organism>
<reference evidence="2" key="1">
    <citation type="journal article" date="2019" name="Sci. Rep.">
        <title>Draft genome of Tanacetum cinerariifolium, the natural source of mosquito coil.</title>
        <authorList>
            <person name="Yamashiro T."/>
            <person name="Shiraishi A."/>
            <person name="Satake H."/>
            <person name="Nakayama K."/>
        </authorList>
    </citation>
    <scope>NUCLEOTIDE SEQUENCE</scope>
</reference>
<keyword evidence="1" id="KW-0175">Coiled coil</keyword>
<evidence type="ECO:0000313" key="2">
    <source>
        <dbReference type="EMBL" id="GEV90748.1"/>
    </source>
</evidence>
<feature type="coiled-coil region" evidence="1">
    <location>
        <begin position="149"/>
        <end position="176"/>
    </location>
</feature>
<comment type="caution">
    <text evidence="2">The sequence shown here is derived from an EMBL/GenBank/DDBJ whole genome shotgun (WGS) entry which is preliminary data.</text>
</comment>
<accession>A0A699GR33</accession>
<evidence type="ECO:0000256" key="1">
    <source>
        <dbReference type="SAM" id="Coils"/>
    </source>
</evidence>
<protein>
    <recommendedName>
        <fullName evidence="3">Pre-mRNA splicing Prp18-interacting factor</fullName>
    </recommendedName>
</protein>
<evidence type="ECO:0008006" key="3">
    <source>
        <dbReference type="Google" id="ProtNLM"/>
    </source>
</evidence>
<name>A0A699GR33_TANCI</name>